<sequence>MRRTRLWGLFWMSFFLELQDGAKSKEIKYELIEGQVLEVECPFNVLLFQRSQKEWQKLTEGEEPLTLARTERSSGQTNHVQVGRYFLEDIPSEGLLVVRMTDLRQEDSGLYQCVIYQPPKEPFELHHPIRLVVKKGPVSYSNSTQDVTEIPTIPPITTKARGKLPISPGTVTQLWSTSTASLTSPDLRVNSTHGTDVIRISPISIITIVVCGILTKSLVFTVLLVVTQRSFGP</sequence>
<keyword evidence="10 17" id="KW-0472">Membrane</keyword>
<evidence type="ECO:0000256" key="14">
    <source>
        <dbReference type="ARBA" id="ARBA00023319"/>
    </source>
</evidence>
<evidence type="ECO:0000256" key="3">
    <source>
        <dbReference type="ARBA" id="ARBA00022475"/>
    </source>
</evidence>
<dbReference type="GO" id="GO:0045087">
    <property type="term" value="P:innate immune response"/>
    <property type="evidence" value="ECO:0007669"/>
    <property type="project" value="UniProtKB-KW"/>
</dbReference>
<dbReference type="InterPro" id="IPR013106">
    <property type="entry name" value="Ig_V-set"/>
</dbReference>
<dbReference type="PANTHER" id="PTHR19357">
    <property type="entry name" value="TRIGGERING RECEPTOR EXPRESSED ON MYELOID CELLS 1"/>
    <property type="match status" value="1"/>
</dbReference>
<evidence type="ECO:0000256" key="1">
    <source>
        <dbReference type="ARBA" id="ARBA00004251"/>
    </source>
</evidence>
<evidence type="ECO:0000313" key="21">
    <source>
        <dbReference type="Proteomes" id="UP000664940"/>
    </source>
</evidence>
<evidence type="ECO:0000256" key="10">
    <source>
        <dbReference type="ARBA" id="ARBA00023136"/>
    </source>
</evidence>
<feature type="chain" id="PRO_5032706954" description="Triggering receptor expressed on myeloid cells 1" evidence="18">
    <location>
        <begin position="25"/>
        <end position="233"/>
    </location>
</feature>
<feature type="domain" description="Immunoglobulin" evidence="19">
    <location>
        <begin position="26"/>
        <end position="134"/>
    </location>
</feature>
<keyword evidence="9" id="KW-1064">Adaptive immunity</keyword>
<keyword evidence="7" id="KW-0391">Immunity</keyword>
<dbReference type="EMBL" id="JABVXQ010000004">
    <property type="protein sequence ID" value="KAF6116706.1"/>
    <property type="molecule type" value="Genomic_DNA"/>
</dbReference>
<evidence type="ECO:0000256" key="17">
    <source>
        <dbReference type="SAM" id="Phobius"/>
    </source>
</evidence>
<keyword evidence="5 17" id="KW-0812">Transmembrane</keyword>
<keyword evidence="3" id="KW-1003">Cell membrane</keyword>
<dbReference type="GO" id="GO:0030593">
    <property type="term" value="P:neutrophil chemotaxis"/>
    <property type="evidence" value="ECO:0007669"/>
    <property type="project" value="TreeGrafter"/>
</dbReference>
<keyword evidence="8 17" id="KW-1133">Transmembrane helix</keyword>
<evidence type="ECO:0000256" key="7">
    <source>
        <dbReference type="ARBA" id="ARBA00022859"/>
    </source>
</evidence>
<dbReference type="SMART" id="SM00409">
    <property type="entry name" value="IG"/>
    <property type="match status" value="1"/>
</dbReference>
<gene>
    <name evidence="20" type="ORF">HJG60_019482</name>
</gene>
<reference evidence="20 21" key="1">
    <citation type="journal article" date="2020" name="Nature">
        <title>Six reference-quality genomes reveal evolution of bat adaptations.</title>
        <authorList>
            <person name="Jebb D."/>
            <person name="Huang Z."/>
            <person name="Pippel M."/>
            <person name="Hughes G.M."/>
            <person name="Lavrichenko K."/>
            <person name="Devanna P."/>
            <person name="Winkler S."/>
            <person name="Jermiin L.S."/>
            <person name="Skirmuntt E.C."/>
            <person name="Katzourakis A."/>
            <person name="Burkitt-Gray L."/>
            <person name="Ray D.A."/>
            <person name="Sullivan K.A.M."/>
            <person name="Roscito J.G."/>
            <person name="Kirilenko B.M."/>
            <person name="Davalos L.M."/>
            <person name="Corthals A.P."/>
            <person name="Power M.L."/>
            <person name="Jones G."/>
            <person name="Ransome R.D."/>
            <person name="Dechmann D.K.N."/>
            <person name="Locatelli A.G."/>
            <person name="Puechmaille S.J."/>
            <person name="Fedrigo O."/>
            <person name="Jarvis E.D."/>
            <person name="Hiller M."/>
            <person name="Vernes S.C."/>
            <person name="Myers E.W."/>
            <person name="Teeling E.C."/>
        </authorList>
    </citation>
    <scope>NUCLEOTIDE SEQUENCE [LARGE SCALE GENOMIC DNA]</scope>
    <source>
        <strain evidence="20">Bat1K_MPI-CBG_1</strain>
    </source>
</reference>
<evidence type="ECO:0000259" key="19">
    <source>
        <dbReference type="SMART" id="SM00409"/>
    </source>
</evidence>
<comment type="subcellular location">
    <subcellularLocation>
        <location evidence="1">Cell membrane</location>
        <topology evidence="1">Single-pass type I membrane protein</topology>
    </subcellularLocation>
</comment>
<comment type="subunit">
    <text evidence="16">Monomer. Homomultimer; when activated. Interacts with TYROBP/DAP12. Interacts with TLR4.</text>
</comment>
<keyword evidence="13" id="KW-0325">Glycoprotein</keyword>
<evidence type="ECO:0000256" key="2">
    <source>
        <dbReference type="ARBA" id="ARBA00021287"/>
    </source>
</evidence>
<evidence type="ECO:0000256" key="8">
    <source>
        <dbReference type="ARBA" id="ARBA00022989"/>
    </source>
</evidence>
<dbReference type="Proteomes" id="UP000664940">
    <property type="component" value="Unassembled WGS sequence"/>
</dbReference>
<proteinExistence type="predicted"/>
<evidence type="ECO:0000256" key="4">
    <source>
        <dbReference type="ARBA" id="ARBA00022588"/>
    </source>
</evidence>
<evidence type="ECO:0000256" key="18">
    <source>
        <dbReference type="SAM" id="SignalP"/>
    </source>
</evidence>
<dbReference type="GO" id="GO:0005886">
    <property type="term" value="C:plasma membrane"/>
    <property type="evidence" value="ECO:0007669"/>
    <property type="project" value="UniProtKB-SubCell"/>
</dbReference>
<accession>A0A834EH57</accession>
<keyword evidence="14" id="KW-0393">Immunoglobulin domain</keyword>
<evidence type="ECO:0000256" key="13">
    <source>
        <dbReference type="ARBA" id="ARBA00023180"/>
    </source>
</evidence>
<dbReference type="InterPro" id="IPR036179">
    <property type="entry name" value="Ig-like_dom_sf"/>
</dbReference>
<organism evidence="20 21">
    <name type="scientific">Phyllostomus discolor</name>
    <name type="common">pale spear-nosed bat</name>
    <dbReference type="NCBI Taxonomy" id="89673"/>
    <lineage>
        <taxon>Eukaryota</taxon>
        <taxon>Metazoa</taxon>
        <taxon>Chordata</taxon>
        <taxon>Craniata</taxon>
        <taxon>Vertebrata</taxon>
        <taxon>Euteleostomi</taxon>
        <taxon>Mammalia</taxon>
        <taxon>Eutheria</taxon>
        <taxon>Laurasiatheria</taxon>
        <taxon>Chiroptera</taxon>
        <taxon>Yangochiroptera</taxon>
        <taxon>Phyllostomidae</taxon>
        <taxon>Phyllostominae</taxon>
        <taxon>Phyllostomus</taxon>
    </lineage>
</organism>
<dbReference type="GO" id="GO:0070945">
    <property type="term" value="P:neutrophil-mediated killing of gram-negative bacterium"/>
    <property type="evidence" value="ECO:0007669"/>
    <property type="project" value="TreeGrafter"/>
</dbReference>
<evidence type="ECO:0000256" key="9">
    <source>
        <dbReference type="ARBA" id="ARBA00023130"/>
    </source>
</evidence>
<dbReference type="AlphaFoldDB" id="A0A834EH57"/>
<evidence type="ECO:0000313" key="20">
    <source>
        <dbReference type="EMBL" id="KAF6116706.1"/>
    </source>
</evidence>
<name>A0A834EH57_9CHIR</name>
<feature type="signal peptide" evidence="18">
    <location>
        <begin position="1"/>
        <end position="24"/>
    </location>
</feature>
<evidence type="ECO:0000256" key="15">
    <source>
        <dbReference type="ARBA" id="ARBA00045778"/>
    </source>
</evidence>
<comment type="caution">
    <text evidence="20">The sequence shown here is derived from an EMBL/GenBank/DDBJ whole genome shotgun (WGS) entry which is preliminary data.</text>
</comment>
<dbReference type="InterPro" id="IPR013783">
    <property type="entry name" value="Ig-like_fold"/>
</dbReference>
<dbReference type="SUPFAM" id="SSF48726">
    <property type="entry name" value="Immunoglobulin"/>
    <property type="match status" value="1"/>
</dbReference>
<evidence type="ECO:0000256" key="12">
    <source>
        <dbReference type="ARBA" id="ARBA00023170"/>
    </source>
</evidence>
<evidence type="ECO:0000256" key="16">
    <source>
        <dbReference type="ARBA" id="ARBA00046918"/>
    </source>
</evidence>
<keyword evidence="11" id="KW-1015">Disulfide bond</keyword>
<evidence type="ECO:0000256" key="11">
    <source>
        <dbReference type="ARBA" id="ARBA00023157"/>
    </source>
</evidence>
<keyword evidence="4" id="KW-0399">Innate immunity</keyword>
<dbReference type="PANTHER" id="PTHR19357:SF0">
    <property type="entry name" value="TRIGGERING RECEPTOR EXPRESSED ON MYELOID CELLS 1"/>
    <property type="match status" value="1"/>
</dbReference>
<protein>
    <recommendedName>
        <fullName evidence="2">Triggering receptor expressed on myeloid cells 1</fullName>
    </recommendedName>
</protein>
<dbReference type="InterPro" id="IPR003599">
    <property type="entry name" value="Ig_sub"/>
</dbReference>
<dbReference type="Pfam" id="PF07686">
    <property type="entry name" value="V-set"/>
    <property type="match status" value="1"/>
</dbReference>
<evidence type="ECO:0000256" key="6">
    <source>
        <dbReference type="ARBA" id="ARBA00022729"/>
    </source>
</evidence>
<feature type="transmembrane region" description="Helical" evidence="17">
    <location>
        <begin position="203"/>
        <end position="226"/>
    </location>
</feature>
<comment type="function">
    <text evidence="15">Cell surface receptor that plays important roles in innate and adaptive immunity by amplifying inflammatory responses. Upon activation by various ligands such as PGLYRP1, HMGB1 or HSP70, multimerizes and forms a complex with transmembrane adapter TYROBP/DAP12. In turn, initiates a SYK-mediated cascade of tyrosine phosphorylation, activating multiple downstream mediators such as BTK, MAPK1, MAPK3 or phospholipase C-gamma. This cascade promotes the neutrophil- and macrophage-mediated release of pro-inflammatory cytokines and/or chemokines, as well as their migration and thereby amplifies inflammatory responses that are triggered by bacterial and fungal infections. By also promoting the amplification of inflammatory signals that are initially triggered by Toll-like receptor (TLR) and NOD-like receptor engagement, plays a major role in the pathophysiology of acute and chronic inflammatory diseases of different etiologies including septic shock and atherosclerosis.</text>
</comment>
<dbReference type="Gene3D" id="2.60.40.10">
    <property type="entry name" value="Immunoglobulins"/>
    <property type="match status" value="1"/>
</dbReference>
<keyword evidence="12 20" id="KW-0675">Receptor</keyword>
<keyword evidence="6 18" id="KW-0732">Signal</keyword>
<dbReference type="GO" id="GO:0002250">
    <property type="term" value="P:adaptive immune response"/>
    <property type="evidence" value="ECO:0007669"/>
    <property type="project" value="UniProtKB-KW"/>
</dbReference>
<evidence type="ECO:0000256" key="5">
    <source>
        <dbReference type="ARBA" id="ARBA00022692"/>
    </source>
</evidence>